<dbReference type="AlphaFoldDB" id="A0A7J7JT21"/>
<feature type="compositionally biased region" description="Polar residues" evidence="1">
    <location>
        <begin position="106"/>
        <end position="116"/>
    </location>
</feature>
<keyword evidence="3" id="KW-1185">Reference proteome</keyword>
<feature type="compositionally biased region" description="Basic and acidic residues" evidence="1">
    <location>
        <begin position="353"/>
        <end position="363"/>
    </location>
</feature>
<feature type="compositionally biased region" description="Low complexity" evidence="1">
    <location>
        <begin position="187"/>
        <end position="197"/>
    </location>
</feature>
<dbReference type="Proteomes" id="UP000593567">
    <property type="component" value="Unassembled WGS sequence"/>
</dbReference>
<feature type="compositionally biased region" description="Low complexity" evidence="1">
    <location>
        <begin position="152"/>
        <end position="169"/>
    </location>
</feature>
<feature type="region of interest" description="Disordered" evidence="1">
    <location>
        <begin position="92"/>
        <end position="116"/>
    </location>
</feature>
<evidence type="ECO:0000256" key="1">
    <source>
        <dbReference type="SAM" id="MobiDB-lite"/>
    </source>
</evidence>
<feature type="region of interest" description="Disordered" evidence="1">
    <location>
        <begin position="345"/>
        <end position="416"/>
    </location>
</feature>
<dbReference type="EMBL" id="VXIV02001811">
    <property type="protein sequence ID" value="KAF6029522.1"/>
    <property type="molecule type" value="Genomic_DNA"/>
</dbReference>
<comment type="caution">
    <text evidence="2">The sequence shown here is derived from an EMBL/GenBank/DDBJ whole genome shotgun (WGS) entry which is preliminary data.</text>
</comment>
<gene>
    <name evidence="2" type="ORF">EB796_012209</name>
</gene>
<organism evidence="2 3">
    <name type="scientific">Bugula neritina</name>
    <name type="common">Brown bryozoan</name>
    <name type="synonym">Sertularia neritina</name>
    <dbReference type="NCBI Taxonomy" id="10212"/>
    <lineage>
        <taxon>Eukaryota</taxon>
        <taxon>Metazoa</taxon>
        <taxon>Spiralia</taxon>
        <taxon>Lophotrochozoa</taxon>
        <taxon>Bryozoa</taxon>
        <taxon>Gymnolaemata</taxon>
        <taxon>Cheilostomatida</taxon>
        <taxon>Flustrina</taxon>
        <taxon>Buguloidea</taxon>
        <taxon>Bugulidae</taxon>
        <taxon>Bugula</taxon>
    </lineage>
</organism>
<evidence type="ECO:0000313" key="2">
    <source>
        <dbReference type="EMBL" id="KAF6029522.1"/>
    </source>
</evidence>
<feature type="compositionally biased region" description="Basic and acidic residues" evidence="1">
    <location>
        <begin position="380"/>
        <end position="397"/>
    </location>
</feature>
<sequence length="416" mass="46229">MEFYSLDEKAGGKSTLKPIFAMVIRETVQKKVLQCHAFAVTRKEIAQLLVQATALAYRDEAGWNQPLHSLNFRNIKCGYTLNIADDTHTDSGYSDHDECSLKGGQSPRSSELSTDNSLEGYMLDNHTSALARHPYGMNIKVSKNETISSKTGASLQSSPKSSQTSASGSEFQSDLLSANSEDEEDSTLSNKSTSISSGYPLSRDSSLATADCDITPTATIVHRVNPPLSRSRHQIGNQNSLHTNGKIINMAPLESLKSLSLSQSTLNSYNSDRRYQKVRITPTAESRNAHCIPRQVVYSQAPTGSTLSDGRVERQYYMRQQPLYTQYHPDQFMYRSDSNLANHAYVDPSPSWSKERTKSASKESKKKTQKNTKMSANSSCHRDGRGEYSPKILDSHNRNLSMEGRLAKKSIPRQLL</sequence>
<proteinExistence type="predicted"/>
<protein>
    <submittedName>
        <fullName evidence="2">Uncharacterized protein</fullName>
    </submittedName>
</protein>
<feature type="compositionally biased region" description="Polar residues" evidence="1">
    <location>
        <begin position="170"/>
        <end position="179"/>
    </location>
</feature>
<accession>A0A7J7JT21</accession>
<name>A0A7J7JT21_BUGNE</name>
<feature type="region of interest" description="Disordered" evidence="1">
    <location>
        <begin position="148"/>
        <end position="206"/>
    </location>
</feature>
<evidence type="ECO:0000313" key="3">
    <source>
        <dbReference type="Proteomes" id="UP000593567"/>
    </source>
</evidence>
<feature type="compositionally biased region" description="Basic residues" evidence="1">
    <location>
        <begin position="407"/>
        <end position="416"/>
    </location>
</feature>
<reference evidence="2" key="1">
    <citation type="submission" date="2020-06" db="EMBL/GenBank/DDBJ databases">
        <title>Draft genome of Bugula neritina, a colonial animal packing powerful symbionts and potential medicines.</title>
        <authorList>
            <person name="Rayko M."/>
        </authorList>
    </citation>
    <scope>NUCLEOTIDE SEQUENCE [LARGE SCALE GENOMIC DNA]</scope>
    <source>
        <strain evidence="2">Kwan_BN1</strain>
    </source>
</reference>